<evidence type="ECO:0000313" key="6">
    <source>
        <dbReference type="Proteomes" id="UP000716291"/>
    </source>
</evidence>
<dbReference type="Pfam" id="PF08313">
    <property type="entry name" value="SCA7"/>
    <property type="match status" value="1"/>
</dbReference>
<dbReference type="InterPro" id="IPR013243">
    <property type="entry name" value="SCA7_dom"/>
</dbReference>
<evidence type="ECO:0000259" key="4">
    <source>
        <dbReference type="PROSITE" id="PS51505"/>
    </source>
</evidence>
<dbReference type="GO" id="GO:0006355">
    <property type="term" value="P:regulation of DNA-templated transcription"/>
    <property type="evidence" value="ECO:0007669"/>
    <property type="project" value="InterPro"/>
</dbReference>
<proteinExistence type="predicted"/>
<sequence length="525" mass="60582">MTSNGNYKRHVTHSKGFLLQDSNHLFTKHQTDLLTEEQQTILRNKGIKIEKIQSVSLSKPLLLQPETYKHITPNTLSVFQDESSWRKVNRVNTDFKFKELKSAEGLCSWNSLLKDEINLDSEDDCYSESSSSESSQTTTKFDVKDMKMFGSMPMEEETIVVKCNNCKRPFLPSRFKEHAESCLGDKLILIKHEEKELVSDDERSLKRRWESGKKQTIGKKKQKNKKEKDKQCGVIQTATNMPCTRSITCKTHSMGAKRSVKGRSQSYDLLLAAYQKKTIGRPNVQEQPTNIYKVKLMNEEHNLIDSDDEMDTVMEGVQYIQPLPLAEKSYHFLKRKRQCFRMKGILLDAITPKKYEPYLSHSRSLNPSCSQPIHAHQKDSVNVILSPSDSFETTENDISEIIHHCSTLGRQMMNKRGIEISSLPTLKPWLDEMINKANHILNALLRLRKQQLMTRELDEERIFDVPKLRKRKRATFEGKCHSCHTSETPEWRRGPNGARTLCNACGLNYAKLAKMTEYKDDTAMK</sequence>
<dbReference type="OrthoDB" id="21678at2759"/>
<dbReference type="InterPro" id="IPR013088">
    <property type="entry name" value="Znf_NHR/GATA"/>
</dbReference>
<evidence type="ECO:0000256" key="2">
    <source>
        <dbReference type="SAM" id="MobiDB-lite"/>
    </source>
</evidence>
<dbReference type="PANTHER" id="PTHR47805">
    <property type="entry name" value="SAGA-ASSOCIATED FACTOR 73"/>
    <property type="match status" value="1"/>
</dbReference>
<evidence type="ECO:0008006" key="7">
    <source>
        <dbReference type="Google" id="ProtNLM"/>
    </source>
</evidence>
<protein>
    <recommendedName>
        <fullName evidence="7">GATA-type domain-containing protein</fullName>
    </recommendedName>
</protein>
<dbReference type="Pfam" id="PF00320">
    <property type="entry name" value="GATA"/>
    <property type="match status" value="1"/>
</dbReference>
<dbReference type="Gene3D" id="6.10.140.1270">
    <property type="match status" value="1"/>
</dbReference>
<dbReference type="InterPro" id="IPR000679">
    <property type="entry name" value="Znf_GATA"/>
</dbReference>
<dbReference type="Proteomes" id="UP000716291">
    <property type="component" value="Unassembled WGS sequence"/>
</dbReference>
<feature type="domain" description="GATA-type" evidence="3">
    <location>
        <begin position="479"/>
        <end position="507"/>
    </location>
</feature>
<dbReference type="SMART" id="SM00401">
    <property type="entry name" value="ZnF_GATA"/>
    <property type="match status" value="1"/>
</dbReference>
<dbReference type="PROSITE" id="PS00344">
    <property type="entry name" value="GATA_ZN_FINGER_1"/>
    <property type="match status" value="1"/>
</dbReference>
<keyword evidence="1" id="KW-0479">Metal-binding</keyword>
<dbReference type="EMBL" id="JAANQT010001661">
    <property type="protein sequence ID" value="KAG1304351.1"/>
    <property type="molecule type" value="Genomic_DNA"/>
</dbReference>
<evidence type="ECO:0000259" key="3">
    <source>
        <dbReference type="PROSITE" id="PS50114"/>
    </source>
</evidence>
<dbReference type="GO" id="GO:0000124">
    <property type="term" value="C:SAGA complex"/>
    <property type="evidence" value="ECO:0007669"/>
    <property type="project" value="InterPro"/>
</dbReference>
<dbReference type="Gene3D" id="3.30.50.10">
    <property type="entry name" value="Erythroid Transcription Factor GATA-1, subunit A"/>
    <property type="match status" value="1"/>
</dbReference>
<organism evidence="5 6">
    <name type="scientific">Rhizopus oryzae</name>
    <name type="common">Mucormycosis agent</name>
    <name type="synonym">Rhizopus arrhizus var. delemar</name>
    <dbReference type="NCBI Taxonomy" id="64495"/>
    <lineage>
        <taxon>Eukaryota</taxon>
        <taxon>Fungi</taxon>
        <taxon>Fungi incertae sedis</taxon>
        <taxon>Mucoromycota</taxon>
        <taxon>Mucoromycotina</taxon>
        <taxon>Mucoromycetes</taxon>
        <taxon>Mucorales</taxon>
        <taxon>Mucorineae</taxon>
        <taxon>Rhizopodaceae</taxon>
        <taxon>Rhizopus</taxon>
    </lineage>
</organism>
<dbReference type="GO" id="GO:0043565">
    <property type="term" value="F:sequence-specific DNA binding"/>
    <property type="evidence" value="ECO:0007669"/>
    <property type="project" value="InterPro"/>
</dbReference>
<reference evidence="5" key="1">
    <citation type="journal article" date="2020" name="Microb. Genom.">
        <title>Genetic diversity of clinical and environmental Mucorales isolates obtained from an investigation of mucormycosis cases among solid organ transplant recipients.</title>
        <authorList>
            <person name="Nguyen M.H."/>
            <person name="Kaul D."/>
            <person name="Muto C."/>
            <person name="Cheng S.J."/>
            <person name="Richter R.A."/>
            <person name="Bruno V.M."/>
            <person name="Liu G."/>
            <person name="Beyhan S."/>
            <person name="Sundermann A.J."/>
            <person name="Mounaud S."/>
            <person name="Pasculle A.W."/>
            <person name="Nierman W.C."/>
            <person name="Driscoll E."/>
            <person name="Cumbie R."/>
            <person name="Clancy C.J."/>
            <person name="Dupont C.L."/>
        </authorList>
    </citation>
    <scope>NUCLEOTIDE SEQUENCE</scope>
    <source>
        <strain evidence="5">GL11</strain>
    </source>
</reference>
<keyword evidence="1" id="KW-0863">Zinc-finger</keyword>
<comment type="caution">
    <text evidence="5">The sequence shown here is derived from an EMBL/GenBank/DDBJ whole genome shotgun (WGS) entry which is preliminary data.</text>
</comment>
<keyword evidence="1" id="KW-0862">Zinc</keyword>
<feature type="domain" description="SCA7" evidence="4">
    <location>
        <begin position="219"/>
        <end position="286"/>
    </location>
</feature>
<dbReference type="CDD" id="cd00202">
    <property type="entry name" value="ZnF_GATA"/>
    <property type="match status" value="1"/>
</dbReference>
<feature type="compositionally biased region" description="Basic residues" evidence="2">
    <location>
        <begin position="216"/>
        <end position="225"/>
    </location>
</feature>
<dbReference type="PANTHER" id="PTHR47805:SF1">
    <property type="entry name" value="SAGA-ASSOCIATED FACTOR 73"/>
    <property type="match status" value="1"/>
</dbReference>
<gene>
    <name evidence="5" type="ORF">G6F64_009280</name>
</gene>
<dbReference type="PROSITE" id="PS50114">
    <property type="entry name" value="GATA_ZN_FINGER_2"/>
    <property type="match status" value="1"/>
</dbReference>
<evidence type="ECO:0000256" key="1">
    <source>
        <dbReference type="PROSITE-ProRule" id="PRU00094"/>
    </source>
</evidence>
<dbReference type="Gene3D" id="3.30.160.60">
    <property type="entry name" value="Classic Zinc Finger"/>
    <property type="match status" value="1"/>
</dbReference>
<dbReference type="SUPFAM" id="SSF57716">
    <property type="entry name" value="Glucocorticoid receptor-like (DNA-binding domain)"/>
    <property type="match status" value="1"/>
</dbReference>
<accession>A0A9P6X3E9</accession>
<evidence type="ECO:0000313" key="5">
    <source>
        <dbReference type="EMBL" id="KAG1304351.1"/>
    </source>
</evidence>
<name>A0A9P6X3E9_RHIOR</name>
<dbReference type="AlphaFoldDB" id="A0A9P6X3E9"/>
<dbReference type="PROSITE" id="PS51505">
    <property type="entry name" value="SCA7"/>
    <property type="match status" value="1"/>
</dbReference>
<feature type="region of interest" description="Disordered" evidence="2">
    <location>
        <begin position="210"/>
        <end position="229"/>
    </location>
</feature>
<dbReference type="InterPro" id="IPR037804">
    <property type="entry name" value="SGF73"/>
</dbReference>
<keyword evidence="6" id="KW-1185">Reference proteome</keyword>
<dbReference type="GO" id="GO:0008270">
    <property type="term" value="F:zinc ion binding"/>
    <property type="evidence" value="ECO:0007669"/>
    <property type="project" value="UniProtKB-KW"/>
</dbReference>